<dbReference type="Pfam" id="PF02594">
    <property type="entry name" value="DUF167"/>
    <property type="match status" value="1"/>
</dbReference>
<dbReference type="NCBIfam" id="TIGR00251">
    <property type="entry name" value="DUF167 family protein"/>
    <property type="match status" value="1"/>
</dbReference>
<dbReference type="InterPro" id="IPR036591">
    <property type="entry name" value="YggU-like_sf"/>
</dbReference>
<evidence type="ECO:0000313" key="5">
    <source>
        <dbReference type="Proteomes" id="UP000178880"/>
    </source>
</evidence>
<accession>A0A1G2CGX1</accession>
<dbReference type="PANTHER" id="PTHR13420">
    <property type="entry name" value="UPF0235 PROTEIN C15ORF40"/>
    <property type="match status" value="1"/>
</dbReference>
<reference evidence="4 5" key="1">
    <citation type="journal article" date="2016" name="Nat. Commun.">
        <title>Thousands of microbial genomes shed light on interconnected biogeochemical processes in an aquifer system.</title>
        <authorList>
            <person name="Anantharaman K."/>
            <person name="Brown C.T."/>
            <person name="Hug L.A."/>
            <person name="Sharon I."/>
            <person name="Castelle C.J."/>
            <person name="Probst A.J."/>
            <person name="Thomas B.C."/>
            <person name="Singh A."/>
            <person name="Wilkins M.J."/>
            <person name="Karaoz U."/>
            <person name="Brodie E.L."/>
            <person name="Williams K.H."/>
            <person name="Hubbard S.S."/>
            <person name="Banfield J.F."/>
        </authorList>
    </citation>
    <scope>NUCLEOTIDE SEQUENCE [LARGE SCALE GENOMIC DNA]</scope>
</reference>
<comment type="caution">
    <text evidence="4">The sequence shown here is derived from an EMBL/GenBank/DDBJ whole genome shotgun (WGS) entry which is preliminary data.</text>
</comment>
<dbReference type="EMBL" id="MHLA01000010">
    <property type="protein sequence ID" value="OGY99979.1"/>
    <property type="molecule type" value="Genomic_DNA"/>
</dbReference>
<evidence type="ECO:0000256" key="1">
    <source>
        <dbReference type="ARBA" id="ARBA00010364"/>
    </source>
</evidence>
<dbReference type="Proteomes" id="UP000178880">
    <property type="component" value="Unassembled WGS sequence"/>
</dbReference>
<comment type="similarity">
    <text evidence="1 2">Belongs to the UPF0235 family.</text>
</comment>
<feature type="region of interest" description="Disordered" evidence="3">
    <location>
        <begin position="14"/>
        <end position="37"/>
    </location>
</feature>
<dbReference type="AlphaFoldDB" id="A0A1G2CGX1"/>
<dbReference type="SMART" id="SM01152">
    <property type="entry name" value="DUF167"/>
    <property type="match status" value="1"/>
</dbReference>
<organism evidence="4 5">
    <name type="scientific">Candidatus Liptonbacteria bacterium RIFCSPLOWO2_01_FULL_52_25</name>
    <dbReference type="NCBI Taxonomy" id="1798650"/>
    <lineage>
        <taxon>Bacteria</taxon>
        <taxon>Candidatus Liptoniibacteriota</taxon>
    </lineage>
</organism>
<dbReference type="PANTHER" id="PTHR13420:SF7">
    <property type="entry name" value="UPF0235 PROTEIN C15ORF40"/>
    <property type="match status" value="1"/>
</dbReference>
<dbReference type="HAMAP" id="MF_00634">
    <property type="entry name" value="UPF0235"/>
    <property type="match status" value="1"/>
</dbReference>
<protein>
    <recommendedName>
        <fullName evidence="2">UPF0235 protein A2945_00530</fullName>
    </recommendedName>
</protein>
<feature type="compositionally biased region" description="Basic and acidic residues" evidence="3">
    <location>
        <begin position="27"/>
        <end position="37"/>
    </location>
</feature>
<dbReference type="SUPFAM" id="SSF69786">
    <property type="entry name" value="YggU-like"/>
    <property type="match status" value="1"/>
</dbReference>
<evidence type="ECO:0000256" key="2">
    <source>
        <dbReference type="HAMAP-Rule" id="MF_00634"/>
    </source>
</evidence>
<proteinExistence type="inferred from homology"/>
<sequence>MKIFVRVKPNAKEERVEKIDPPQGRAGEPHFKVSVKEPPTEGRANWAVERIIGKHFGVPPSRVRIVSGRASREKIVEIM</sequence>
<gene>
    <name evidence="4" type="ORF">A2945_00530</name>
</gene>
<dbReference type="Gene3D" id="3.30.1200.10">
    <property type="entry name" value="YggU-like"/>
    <property type="match status" value="1"/>
</dbReference>
<dbReference type="InterPro" id="IPR003746">
    <property type="entry name" value="DUF167"/>
</dbReference>
<name>A0A1G2CGX1_9BACT</name>
<dbReference type="STRING" id="1798650.A2945_00530"/>
<evidence type="ECO:0000313" key="4">
    <source>
        <dbReference type="EMBL" id="OGY99979.1"/>
    </source>
</evidence>
<evidence type="ECO:0000256" key="3">
    <source>
        <dbReference type="SAM" id="MobiDB-lite"/>
    </source>
</evidence>
<dbReference type="GO" id="GO:0005737">
    <property type="term" value="C:cytoplasm"/>
    <property type="evidence" value="ECO:0007669"/>
    <property type="project" value="TreeGrafter"/>
</dbReference>